<comment type="caution">
    <text evidence="4">The sequence shown here is derived from an EMBL/GenBank/DDBJ whole genome shotgun (WGS) entry which is preliminary data.</text>
</comment>
<evidence type="ECO:0000256" key="1">
    <source>
        <dbReference type="SAM" id="MobiDB-lite"/>
    </source>
</evidence>
<protein>
    <submittedName>
        <fullName evidence="4">Vancomycin resistance protein YoaR</fullName>
    </submittedName>
</protein>
<feature type="region of interest" description="Disordered" evidence="1">
    <location>
        <begin position="666"/>
        <end position="706"/>
    </location>
</feature>
<dbReference type="EMBL" id="JAUSRB010000002">
    <property type="protein sequence ID" value="MDP9865483.1"/>
    <property type="molecule type" value="Genomic_DNA"/>
</dbReference>
<dbReference type="Pfam" id="PF12229">
    <property type="entry name" value="PG_binding_4"/>
    <property type="match status" value="1"/>
</dbReference>
<keyword evidence="2" id="KW-0812">Transmembrane</keyword>
<feature type="compositionally biased region" description="Pro residues" evidence="1">
    <location>
        <begin position="72"/>
        <end position="91"/>
    </location>
</feature>
<accession>A0ABT9R8B8</accession>
<dbReference type="PANTHER" id="PTHR35788:SF1">
    <property type="entry name" value="EXPORTED PROTEIN"/>
    <property type="match status" value="1"/>
</dbReference>
<dbReference type="InterPro" id="IPR007391">
    <property type="entry name" value="Vancomycin_resist_VanW"/>
</dbReference>
<evidence type="ECO:0000313" key="5">
    <source>
        <dbReference type="Proteomes" id="UP001230426"/>
    </source>
</evidence>
<dbReference type="InterPro" id="IPR052913">
    <property type="entry name" value="Glycopeptide_resist_protein"/>
</dbReference>
<evidence type="ECO:0000259" key="3">
    <source>
        <dbReference type="Pfam" id="PF12229"/>
    </source>
</evidence>
<keyword evidence="2" id="KW-0472">Membrane</keyword>
<feature type="compositionally biased region" description="Basic and acidic residues" evidence="1">
    <location>
        <begin position="106"/>
        <end position="131"/>
    </location>
</feature>
<reference evidence="4 5" key="1">
    <citation type="submission" date="2023-07" db="EMBL/GenBank/DDBJ databases">
        <title>Sequencing the genomes of 1000 actinobacteria strains.</title>
        <authorList>
            <person name="Klenk H.-P."/>
        </authorList>
    </citation>
    <scope>NUCLEOTIDE SEQUENCE [LARGE SCALE GENOMIC DNA]</scope>
    <source>
        <strain evidence="4 5">DSM 44109</strain>
    </source>
</reference>
<feature type="domain" description="YoaR-like putative peptidoglycan binding" evidence="3">
    <location>
        <begin position="225"/>
        <end position="311"/>
    </location>
</feature>
<organism evidence="4 5">
    <name type="scientific">Streptosporangium brasiliense</name>
    <dbReference type="NCBI Taxonomy" id="47480"/>
    <lineage>
        <taxon>Bacteria</taxon>
        <taxon>Bacillati</taxon>
        <taxon>Actinomycetota</taxon>
        <taxon>Actinomycetes</taxon>
        <taxon>Streptosporangiales</taxon>
        <taxon>Streptosporangiaceae</taxon>
        <taxon>Streptosporangium</taxon>
    </lineage>
</organism>
<dbReference type="Pfam" id="PF04294">
    <property type="entry name" value="VanW"/>
    <property type="match status" value="1"/>
</dbReference>
<dbReference type="PANTHER" id="PTHR35788">
    <property type="entry name" value="EXPORTED PROTEIN-RELATED"/>
    <property type="match status" value="1"/>
</dbReference>
<gene>
    <name evidence="4" type="ORF">J2S55_004749</name>
</gene>
<evidence type="ECO:0000256" key="2">
    <source>
        <dbReference type="SAM" id="Phobius"/>
    </source>
</evidence>
<dbReference type="Proteomes" id="UP001230426">
    <property type="component" value="Unassembled WGS sequence"/>
</dbReference>
<keyword evidence="5" id="KW-1185">Reference proteome</keyword>
<feature type="region of interest" description="Disordered" evidence="1">
    <location>
        <begin position="1"/>
        <end position="134"/>
    </location>
</feature>
<dbReference type="RefSeq" id="WP_306864905.1">
    <property type="nucleotide sequence ID" value="NZ_JAUSRB010000002.1"/>
</dbReference>
<feature type="transmembrane region" description="Helical" evidence="2">
    <location>
        <begin position="139"/>
        <end position="160"/>
    </location>
</feature>
<name>A0ABT9R8B8_9ACTN</name>
<feature type="compositionally biased region" description="Low complexity" evidence="1">
    <location>
        <begin position="686"/>
        <end position="706"/>
    </location>
</feature>
<sequence length="706" mass="75160">MRNAGASIDPPTDPFAAVPLPSRPVRPGARDPGQPPGERPKGGSRLPPGVSPDIFGPSGGDRPGGPSGFGRPPGPGTGPAGLPPAAAPPQPWQMATPPERPLPQRSPREEPPPGGDGEARQPDSPRYEDPPRRRRGRRIAVAVTLLLLLAGLAYAVPAVVMSGKMLPGTRVHGVDIGGLTATEAADKLRDRLPGEAGEQMILRAAGRKYSIDPGKAGLEFDVVATIDQVSSGFPTPMEVWRALTGTTELSPKVSVDPERMQSTVTALAKKIDLKVREGAVTFEGVKPVAVTPRDGRELEREAAARAIGKAFLGPAGEVELPVSVIKPRVTAEVVKETAADADKALSGPLTLTHAGRRAQLPVETLAAHLSFEPDNSGGMRPVFDATNAVATVEGKLVDPALAPREPTFRIVGARPELVPGRSGKGIDDGRLAEDVARLVAEGGSRTVPVTLTTVQPRISEAEARKLGIKEKVSEFTTPYDCCLPRVTNIRTIAKLLDGYLVKPGETFSLNGVIGQRDTARGFVPAPMIQGGRLVDSVGGGISQFVTTMYNAVFFGGFEDVQHVAHEFYISRYPAGRESTVSWPAPDFRWKNDSKYGVLVKTSYTDTGVTVAFWSTKRYDIESISSERYDLTPFKSATDSGPGCIPMAGQQGFTIDVTRIFKQDGKEVKRETEKTVYKPETDLKCVPAATPTQDDQADTPAQDGQDE</sequence>
<feature type="compositionally biased region" description="Gly residues" evidence="1">
    <location>
        <begin position="57"/>
        <end position="68"/>
    </location>
</feature>
<keyword evidence="2" id="KW-1133">Transmembrane helix</keyword>
<proteinExistence type="predicted"/>
<feature type="compositionally biased region" description="Basic and acidic residues" evidence="1">
    <location>
        <begin position="666"/>
        <end position="682"/>
    </location>
</feature>
<evidence type="ECO:0000313" key="4">
    <source>
        <dbReference type="EMBL" id="MDP9865483.1"/>
    </source>
</evidence>
<dbReference type="InterPro" id="IPR022029">
    <property type="entry name" value="YoaR-like_PG-bd"/>
</dbReference>